<evidence type="ECO:0000313" key="2">
    <source>
        <dbReference type="EMBL" id="RSU16331.1"/>
    </source>
</evidence>
<gene>
    <name evidence="2" type="ORF">CBF28_02045</name>
</gene>
<dbReference type="Proteomes" id="UP000288028">
    <property type="component" value="Unassembled WGS sequence"/>
</dbReference>
<organism evidence="2 3">
    <name type="scientific">Vagococcus carniphilus</name>
    <dbReference type="NCBI Taxonomy" id="218144"/>
    <lineage>
        <taxon>Bacteria</taxon>
        <taxon>Bacillati</taxon>
        <taxon>Bacillota</taxon>
        <taxon>Bacilli</taxon>
        <taxon>Lactobacillales</taxon>
        <taxon>Enterococcaceae</taxon>
        <taxon>Vagococcus</taxon>
    </lineage>
</organism>
<keyword evidence="1" id="KW-0812">Transmembrane</keyword>
<accession>A0A430B7M8</accession>
<sequence>MKKKKGLNIFLVILGMTGIIFSMRFLIPAHEIAQVKSELDEIQIEATNKIEEVHSIFMKD</sequence>
<comment type="caution">
    <text evidence="2">The sequence shown here is derived from an EMBL/GenBank/DDBJ whole genome shotgun (WGS) entry which is preliminary data.</text>
</comment>
<proteinExistence type="predicted"/>
<reference evidence="2 3" key="1">
    <citation type="submission" date="2017-05" db="EMBL/GenBank/DDBJ databases">
        <title>Vagococcus spp. assemblies.</title>
        <authorList>
            <person name="Gulvik C.A."/>
        </authorList>
    </citation>
    <scope>NUCLEOTIDE SEQUENCE [LARGE SCALE GENOMIC DNA]</scope>
    <source>
        <strain evidence="2 3">SS1714</strain>
    </source>
</reference>
<keyword evidence="3" id="KW-1185">Reference proteome</keyword>
<evidence type="ECO:0000313" key="3">
    <source>
        <dbReference type="Proteomes" id="UP000288028"/>
    </source>
</evidence>
<dbReference type="GeneID" id="95580578"/>
<dbReference type="RefSeq" id="WP_126791410.1">
    <property type="nucleotide sequence ID" value="NZ_CP060720.1"/>
</dbReference>
<protein>
    <submittedName>
        <fullName evidence="2">Uncharacterized protein</fullName>
    </submittedName>
</protein>
<keyword evidence="1" id="KW-1133">Transmembrane helix</keyword>
<evidence type="ECO:0000256" key="1">
    <source>
        <dbReference type="SAM" id="Phobius"/>
    </source>
</evidence>
<feature type="transmembrane region" description="Helical" evidence="1">
    <location>
        <begin position="7"/>
        <end position="27"/>
    </location>
</feature>
<keyword evidence="1" id="KW-0472">Membrane</keyword>
<name>A0A430B7M8_9ENTE</name>
<dbReference type="AlphaFoldDB" id="A0A430B7M8"/>
<dbReference type="EMBL" id="NGKB01000002">
    <property type="protein sequence ID" value="RSU16331.1"/>
    <property type="molecule type" value="Genomic_DNA"/>
</dbReference>